<organism evidence="2 3">
    <name type="scientific">Achromobacter insolitus</name>
    <dbReference type="NCBI Taxonomy" id="217204"/>
    <lineage>
        <taxon>Bacteria</taxon>
        <taxon>Pseudomonadati</taxon>
        <taxon>Pseudomonadota</taxon>
        <taxon>Betaproteobacteria</taxon>
        <taxon>Burkholderiales</taxon>
        <taxon>Alcaligenaceae</taxon>
        <taxon>Achromobacter</taxon>
    </lineage>
</organism>
<feature type="transmembrane region" description="Helical" evidence="1">
    <location>
        <begin position="6"/>
        <end position="26"/>
    </location>
</feature>
<sequence length="76" mass="8160">MPALCYLVIPGMLIGYTTYLAVLNLLTPKNASYITVLFTEASQDFLSGDTAVQSIAAKRTPPFIKGSPPPKKIGDE</sequence>
<evidence type="ECO:0000256" key="1">
    <source>
        <dbReference type="SAM" id="Phobius"/>
    </source>
</evidence>
<dbReference type="AlphaFoldDB" id="A0A6S7F3G8"/>
<dbReference type="EMBL" id="CADILH010000001">
    <property type="protein sequence ID" value="CAB3929410.1"/>
    <property type="molecule type" value="Genomic_DNA"/>
</dbReference>
<evidence type="ECO:0000313" key="3">
    <source>
        <dbReference type="Proteomes" id="UP000494183"/>
    </source>
</evidence>
<accession>A0A6S7F3G8</accession>
<keyword evidence="1" id="KW-0472">Membrane</keyword>
<dbReference type="Proteomes" id="UP000494183">
    <property type="component" value="Unassembled WGS sequence"/>
</dbReference>
<reference evidence="2 3" key="1">
    <citation type="submission" date="2020-04" db="EMBL/GenBank/DDBJ databases">
        <authorList>
            <person name="De Canck E."/>
        </authorList>
    </citation>
    <scope>NUCLEOTIDE SEQUENCE [LARGE SCALE GENOMIC DNA]</scope>
    <source>
        <strain evidence="2 3">LMG 6000</strain>
    </source>
</reference>
<evidence type="ECO:0000313" key="2">
    <source>
        <dbReference type="EMBL" id="CAB3929410.1"/>
    </source>
</evidence>
<keyword evidence="1" id="KW-0812">Transmembrane</keyword>
<keyword evidence="1" id="KW-1133">Transmembrane helix</keyword>
<protein>
    <submittedName>
        <fullName evidence="2">Uncharacterized protein</fullName>
    </submittedName>
</protein>
<name>A0A6S7F3G8_9BURK</name>
<proteinExistence type="predicted"/>
<keyword evidence="3" id="KW-1185">Reference proteome</keyword>
<gene>
    <name evidence="2" type="ORF">LMG6000_00462</name>
</gene>